<dbReference type="GO" id="GO:0005524">
    <property type="term" value="F:ATP binding"/>
    <property type="evidence" value="ECO:0007669"/>
    <property type="project" value="UniProtKB-KW"/>
</dbReference>
<evidence type="ECO:0000259" key="9">
    <source>
        <dbReference type="Pfam" id="PF23143"/>
    </source>
</evidence>
<accession>M5FMZ5</accession>
<dbReference type="AlphaFoldDB" id="M5FMZ5"/>
<evidence type="ECO:0000256" key="5">
    <source>
        <dbReference type="ARBA" id="ARBA00022842"/>
    </source>
</evidence>
<sequence>MVAVPVSSPKIRAATLHCRIPLYLHLYASPFVILWSIFGYAYVIKYEKWFAAQERAFIAGSIVLACHLFIFLITQCSAGVNTRLTCVNASSLDQADCIRIVPTEDRGKDMTIPLRKTLTSPITYTFVYQSETYICTAGKPFTQLLYPCDSRPLLSSFTAIGLSSSNLPALRESYCPNTFDIPMPSFGEIFAEHGVASFFIFQMLCIGLWSLDECWHHSLLTAFLLSVFECTVMFQRVDTLKECRIMPIAPFLILCYRDKKWRTVDTDELVPGDIVSITRSKEDTAVPADLLLLHGSVIMNEALLSGDATPLLKESIKRCNGSEKLDINGAHSDSVLYGGTRVLQVRPGEVTAEDGGCIAEVLRTGFGTTQGQLIRRMLSTTEGASAHNLESWLFIEFLLIFAIAALWDVWVPGRQRGMSTYERLSDCILIIATVVLPRFPKELLLVVNWSLITLYKYG</sequence>
<organism evidence="10 11">
    <name type="scientific">Dacryopinax primogenitus (strain DJM 731)</name>
    <name type="common">Brown rot fungus</name>
    <dbReference type="NCBI Taxonomy" id="1858805"/>
    <lineage>
        <taxon>Eukaryota</taxon>
        <taxon>Fungi</taxon>
        <taxon>Dikarya</taxon>
        <taxon>Basidiomycota</taxon>
        <taxon>Agaricomycotina</taxon>
        <taxon>Dacrymycetes</taxon>
        <taxon>Dacrymycetales</taxon>
        <taxon>Dacrymycetaceae</taxon>
        <taxon>Dacryopinax</taxon>
    </lineage>
</organism>
<keyword evidence="3" id="KW-0547">Nucleotide-binding</keyword>
<feature type="domain" description="P-type ATPase A" evidence="8">
    <location>
        <begin position="255"/>
        <end position="377"/>
    </location>
</feature>
<comment type="subcellular location">
    <subcellularLocation>
        <location evidence="1">Membrane</location>
        <topology evidence="1">Multi-pass membrane protein</topology>
    </subcellularLocation>
</comment>
<evidence type="ECO:0000256" key="6">
    <source>
        <dbReference type="ARBA" id="ARBA00022967"/>
    </source>
</evidence>
<dbReference type="GO" id="GO:0006874">
    <property type="term" value="P:intracellular calcium ion homeostasis"/>
    <property type="evidence" value="ECO:0007669"/>
    <property type="project" value="TreeGrafter"/>
</dbReference>
<protein>
    <submittedName>
        <fullName evidence="10">Uncharacterized protein</fullName>
    </submittedName>
</protein>
<evidence type="ECO:0000313" key="10">
    <source>
        <dbReference type="EMBL" id="EJT96555.1"/>
    </source>
</evidence>
<dbReference type="EMBL" id="JH795884">
    <property type="protein sequence ID" value="EJT96555.1"/>
    <property type="molecule type" value="Genomic_DNA"/>
</dbReference>
<dbReference type="STRING" id="1858805.M5FMZ5"/>
<dbReference type="Proteomes" id="UP000030653">
    <property type="component" value="Unassembled WGS sequence"/>
</dbReference>
<reference evidence="10 11" key="1">
    <citation type="journal article" date="2012" name="Science">
        <title>The Paleozoic origin of enzymatic lignin decomposition reconstructed from 31 fungal genomes.</title>
        <authorList>
            <person name="Floudas D."/>
            <person name="Binder M."/>
            <person name="Riley R."/>
            <person name="Barry K."/>
            <person name="Blanchette R.A."/>
            <person name="Henrissat B."/>
            <person name="Martinez A.T."/>
            <person name="Otillar R."/>
            <person name="Spatafora J.W."/>
            <person name="Yadav J.S."/>
            <person name="Aerts A."/>
            <person name="Benoit I."/>
            <person name="Boyd A."/>
            <person name="Carlson A."/>
            <person name="Copeland A."/>
            <person name="Coutinho P.M."/>
            <person name="de Vries R.P."/>
            <person name="Ferreira P."/>
            <person name="Findley K."/>
            <person name="Foster B."/>
            <person name="Gaskell J."/>
            <person name="Glotzer D."/>
            <person name="Gorecki P."/>
            <person name="Heitman J."/>
            <person name="Hesse C."/>
            <person name="Hori C."/>
            <person name="Igarashi K."/>
            <person name="Jurgens J.A."/>
            <person name="Kallen N."/>
            <person name="Kersten P."/>
            <person name="Kohler A."/>
            <person name="Kuees U."/>
            <person name="Kumar T.K.A."/>
            <person name="Kuo A."/>
            <person name="LaButti K."/>
            <person name="Larrondo L.F."/>
            <person name="Lindquist E."/>
            <person name="Ling A."/>
            <person name="Lombard V."/>
            <person name="Lucas S."/>
            <person name="Lundell T."/>
            <person name="Martin R."/>
            <person name="McLaughlin D.J."/>
            <person name="Morgenstern I."/>
            <person name="Morin E."/>
            <person name="Murat C."/>
            <person name="Nagy L.G."/>
            <person name="Nolan M."/>
            <person name="Ohm R.A."/>
            <person name="Patyshakuliyeva A."/>
            <person name="Rokas A."/>
            <person name="Ruiz-Duenas F.J."/>
            <person name="Sabat G."/>
            <person name="Salamov A."/>
            <person name="Samejima M."/>
            <person name="Schmutz J."/>
            <person name="Slot J.C."/>
            <person name="St John F."/>
            <person name="Stenlid J."/>
            <person name="Sun H."/>
            <person name="Sun S."/>
            <person name="Syed K."/>
            <person name="Tsang A."/>
            <person name="Wiebenga A."/>
            <person name="Young D."/>
            <person name="Pisabarro A."/>
            <person name="Eastwood D.C."/>
            <person name="Martin F."/>
            <person name="Cullen D."/>
            <person name="Grigoriev I.V."/>
            <person name="Hibbett D.S."/>
        </authorList>
    </citation>
    <scope>NUCLEOTIDE SEQUENCE [LARGE SCALE GENOMIC DNA]</scope>
    <source>
        <strain evidence="10 11">DJM-731 SS1</strain>
    </source>
</reference>
<keyword evidence="2" id="KW-0479">Metal-binding</keyword>
<keyword evidence="11" id="KW-1185">Reference proteome</keyword>
<keyword evidence="5" id="KW-0460">Magnesium</keyword>
<dbReference type="InterPro" id="IPR008250">
    <property type="entry name" value="ATPase_P-typ_transduc_dom_A_sf"/>
</dbReference>
<keyword evidence="6" id="KW-1278">Translocase</keyword>
<keyword evidence="7" id="KW-1133">Transmembrane helix</keyword>
<feature type="domain" description="P5A-ATPase transmembrane helical hairpin" evidence="9">
    <location>
        <begin position="21"/>
        <end position="89"/>
    </location>
</feature>
<keyword evidence="7" id="KW-0472">Membrane</keyword>
<evidence type="ECO:0000256" key="3">
    <source>
        <dbReference type="ARBA" id="ARBA00022741"/>
    </source>
</evidence>
<dbReference type="GO" id="GO:0019829">
    <property type="term" value="F:ATPase-coupled monoatomic cation transmembrane transporter activity"/>
    <property type="evidence" value="ECO:0007669"/>
    <property type="project" value="TreeGrafter"/>
</dbReference>
<dbReference type="SUPFAM" id="SSF81665">
    <property type="entry name" value="Calcium ATPase, transmembrane domain M"/>
    <property type="match status" value="1"/>
</dbReference>
<dbReference type="InterPro" id="IPR059000">
    <property type="entry name" value="ATPase_P-type_domA"/>
</dbReference>
<feature type="transmembrane region" description="Helical" evidence="7">
    <location>
        <begin position="392"/>
        <end position="411"/>
    </location>
</feature>
<dbReference type="PANTHER" id="PTHR45630:SF7">
    <property type="entry name" value="ENDOPLASMIC RETICULUM TRANSMEMBRANE HELIX TRANSLOCASE"/>
    <property type="match status" value="1"/>
</dbReference>
<dbReference type="OrthoDB" id="48943at2759"/>
<dbReference type="PANTHER" id="PTHR45630">
    <property type="entry name" value="CATION-TRANSPORTING ATPASE-RELATED"/>
    <property type="match status" value="1"/>
</dbReference>
<dbReference type="GO" id="GO:0046872">
    <property type="term" value="F:metal ion binding"/>
    <property type="evidence" value="ECO:0007669"/>
    <property type="project" value="UniProtKB-KW"/>
</dbReference>
<evidence type="ECO:0000256" key="1">
    <source>
        <dbReference type="ARBA" id="ARBA00004141"/>
    </source>
</evidence>
<dbReference type="InterPro" id="IPR057255">
    <property type="entry name" value="2TM_P5A-ATPase"/>
</dbReference>
<keyword evidence="4" id="KW-0067">ATP-binding</keyword>
<dbReference type="GO" id="GO:0015662">
    <property type="term" value="F:P-type ion transporter activity"/>
    <property type="evidence" value="ECO:0007669"/>
    <property type="project" value="TreeGrafter"/>
</dbReference>
<dbReference type="OMA" id="RIMPIAP"/>
<dbReference type="Gene3D" id="2.70.150.10">
    <property type="entry name" value="Calcium-transporting ATPase, cytoplasmic transduction domain A"/>
    <property type="match status" value="1"/>
</dbReference>
<dbReference type="Pfam" id="PF00122">
    <property type="entry name" value="E1-E2_ATPase"/>
    <property type="match status" value="1"/>
</dbReference>
<gene>
    <name evidence="10" type="ORF">DACRYDRAFT_60338</name>
</gene>
<dbReference type="GeneID" id="63690688"/>
<dbReference type="SUPFAM" id="SSF81653">
    <property type="entry name" value="Calcium ATPase, transduction domain A"/>
    <property type="match status" value="1"/>
</dbReference>
<dbReference type="HOGENOM" id="CLU_001828_4_2_1"/>
<keyword evidence="7" id="KW-0812">Transmembrane</keyword>
<feature type="transmembrane region" description="Helical" evidence="7">
    <location>
        <begin position="56"/>
        <end position="74"/>
    </location>
</feature>
<evidence type="ECO:0000256" key="2">
    <source>
        <dbReference type="ARBA" id="ARBA00022723"/>
    </source>
</evidence>
<dbReference type="Pfam" id="PF23143">
    <property type="entry name" value="2TM_P5A-ATPase"/>
    <property type="match status" value="1"/>
</dbReference>
<feature type="transmembrane region" description="Helical" evidence="7">
    <location>
        <begin position="20"/>
        <end position="44"/>
    </location>
</feature>
<dbReference type="RefSeq" id="XP_040623453.1">
    <property type="nucleotide sequence ID" value="XM_040775626.1"/>
</dbReference>
<name>M5FMZ5_DACPD</name>
<evidence type="ECO:0000259" key="8">
    <source>
        <dbReference type="Pfam" id="PF00122"/>
    </source>
</evidence>
<evidence type="ECO:0000256" key="4">
    <source>
        <dbReference type="ARBA" id="ARBA00022840"/>
    </source>
</evidence>
<evidence type="ECO:0000313" key="11">
    <source>
        <dbReference type="Proteomes" id="UP000030653"/>
    </source>
</evidence>
<dbReference type="InterPro" id="IPR023298">
    <property type="entry name" value="ATPase_P-typ_TM_dom_sf"/>
</dbReference>
<dbReference type="GO" id="GO:0005789">
    <property type="term" value="C:endoplasmic reticulum membrane"/>
    <property type="evidence" value="ECO:0007669"/>
    <property type="project" value="TreeGrafter"/>
</dbReference>
<evidence type="ECO:0000256" key="7">
    <source>
        <dbReference type="SAM" id="Phobius"/>
    </source>
</evidence>
<proteinExistence type="predicted"/>
<dbReference type="InterPro" id="IPR006544">
    <property type="entry name" value="P-type_TPase_V"/>
</dbReference>